<keyword evidence="13" id="KW-0966">Cell projection</keyword>
<feature type="compositionally biased region" description="Polar residues" evidence="16">
    <location>
        <begin position="286"/>
        <end position="298"/>
    </location>
</feature>
<dbReference type="VEuPathDB" id="VectorBase:GBRI023743"/>
<feature type="coiled-coil region" evidence="15">
    <location>
        <begin position="1201"/>
        <end position="1235"/>
    </location>
</feature>
<dbReference type="GO" id="GO:0005875">
    <property type="term" value="C:microtubule associated complex"/>
    <property type="evidence" value="ECO:0007669"/>
    <property type="project" value="TreeGrafter"/>
</dbReference>
<dbReference type="Proteomes" id="UP000091820">
    <property type="component" value="Unassembled WGS sequence"/>
</dbReference>
<feature type="region of interest" description="Disordered" evidence="16">
    <location>
        <begin position="253"/>
        <end position="298"/>
    </location>
</feature>
<evidence type="ECO:0000256" key="16">
    <source>
        <dbReference type="SAM" id="MobiDB-lite"/>
    </source>
</evidence>
<dbReference type="GO" id="GO:0005874">
    <property type="term" value="C:microtubule"/>
    <property type="evidence" value="ECO:0007669"/>
    <property type="project" value="UniProtKB-KW"/>
</dbReference>
<feature type="region of interest" description="Disordered" evidence="16">
    <location>
        <begin position="160"/>
        <end position="183"/>
    </location>
</feature>
<feature type="compositionally biased region" description="Low complexity" evidence="16">
    <location>
        <begin position="253"/>
        <end position="264"/>
    </location>
</feature>
<dbReference type="PANTHER" id="PTHR47969:SF15">
    <property type="entry name" value="CHROMOSOME-ASSOCIATED KINESIN KIF4A-RELATED"/>
    <property type="match status" value="1"/>
</dbReference>
<keyword evidence="11 14" id="KW-0505">Motor protein</keyword>
<dbReference type="GO" id="GO:0003777">
    <property type="term" value="F:microtubule motor activity"/>
    <property type="evidence" value="ECO:0007669"/>
    <property type="project" value="InterPro"/>
</dbReference>
<reference evidence="18" key="2">
    <citation type="submission" date="2020-05" db="UniProtKB">
        <authorList>
            <consortium name="EnsemblMetazoa"/>
        </authorList>
    </citation>
    <scope>IDENTIFICATION</scope>
    <source>
        <strain evidence="18">IAEA</strain>
    </source>
</reference>
<keyword evidence="8 14" id="KW-0547">Nucleotide-binding</keyword>
<protein>
    <recommendedName>
        <fullName evidence="17">Kinesin motor domain-containing protein</fullName>
    </recommendedName>
</protein>
<evidence type="ECO:0000256" key="14">
    <source>
        <dbReference type="PROSITE-ProRule" id="PRU00283"/>
    </source>
</evidence>
<dbReference type="PANTHER" id="PTHR47969">
    <property type="entry name" value="CHROMOSOME-ASSOCIATED KINESIN KIF4A-RELATED"/>
    <property type="match status" value="1"/>
</dbReference>
<dbReference type="SMART" id="SM00129">
    <property type="entry name" value="KISc"/>
    <property type="match status" value="1"/>
</dbReference>
<dbReference type="Pfam" id="PF23203">
    <property type="entry name" value="KIF21A"/>
    <property type="match status" value="1"/>
</dbReference>
<evidence type="ECO:0000256" key="13">
    <source>
        <dbReference type="ARBA" id="ARBA00023273"/>
    </source>
</evidence>
<accession>A0A1A9WLA7</accession>
<dbReference type="GO" id="GO:0051231">
    <property type="term" value="P:spindle elongation"/>
    <property type="evidence" value="ECO:0007669"/>
    <property type="project" value="TreeGrafter"/>
</dbReference>
<dbReference type="GO" id="GO:0008017">
    <property type="term" value="F:microtubule binding"/>
    <property type="evidence" value="ECO:0007669"/>
    <property type="project" value="InterPro"/>
</dbReference>
<proteinExistence type="inferred from homology"/>
<dbReference type="CDD" id="cd01372">
    <property type="entry name" value="KISc_KIF4"/>
    <property type="match status" value="1"/>
</dbReference>
<dbReference type="InterPro" id="IPR056532">
    <property type="entry name" value="KIF21A/B_hel_2"/>
</dbReference>
<dbReference type="STRING" id="37001.A0A1A9WLA7"/>
<evidence type="ECO:0000256" key="12">
    <source>
        <dbReference type="ARBA" id="ARBA00023212"/>
    </source>
</evidence>
<dbReference type="Pfam" id="PF25764">
    <property type="entry name" value="KIF21A_4th"/>
    <property type="match status" value="1"/>
</dbReference>
<evidence type="ECO:0000313" key="18">
    <source>
        <dbReference type="EnsemblMetazoa" id="GBRI023743-PA"/>
    </source>
</evidence>
<dbReference type="InterPro" id="IPR036961">
    <property type="entry name" value="Kinesin_motor_dom_sf"/>
</dbReference>
<evidence type="ECO:0000256" key="1">
    <source>
        <dbReference type="ARBA" id="ARBA00004245"/>
    </source>
</evidence>
<evidence type="ECO:0000256" key="8">
    <source>
        <dbReference type="ARBA" id="ARBA00022741"/>
    </source>
</evidence>
<dbReference type="PROSITE" id="PS00411">
    <property type="entry name" value="KINESIN_MOTOR_1"/>
    <property type="match status" value="1"/>
</dbReference>
<dbReference type="FunFam" id="3.40.850.10:FF:000011">
    <property type="entry name" value="Kinesin family member 21A"/>
    <property type="match status" value="1"/>
</dbReference>
<keyword evidence="12" id="KW-0206">Cytoskeleton</keyword>
<dbReference type="GO" id="GO:0007018">
    <property type="term" value="P:microtubule-based movement"/>
    <property type="evidence" value="ECO:0007669"/>
    <property type="project" value="InterPro"/>
</dbReference>
<dbReference type="GO" id="GO:0007052">
    <property type="term" value="P:mitotic spindle organization"/>
    <property type="evidence" value="ECO:0007669"/>
    <property type="project" value="TreeGrafter"/>
</dbReference>
<evidence type="ECO:0000256" key="3">
    <source>
        <dbReference type="ARBA" id="ARBA00022490"/>
    </source>
</evidence>
<keyword evidence="7" id="KW-0677">Repeat</keyword>
<evidence type="ECO:0000256" key="15">
    <source>
        <dbReference type="SAM" id="Coils"/>
    </source>
</evidence>
<evidence type="ECO:0000256" key="11">
    <source>
        <dbReference type="ARBA" id="ARBA00023175"/>
    </source>
</evidence>
<evidence type="ECO:0000313" key="19">
    <source>
        <dbReference type="Proteomes" id="UP000091820"/>
    </source>
</evidence>
<dbReference type="InterPro" id="IPR027417">
    <property type="entry name" value="P-loop_NTPase"/>
</dbReference>
<evidence type="ECO:0000256" key="10">
    <source>
        <dbReference type="ARBA" id="ARBA00023054"/>
    </source>
</evidence>
<dbReference type="EnsemblMetazoa" id="GBRI023743-RA">
    <property type="protein sequence ID" value="GBRI023743-PA"/>
    <property type="gene ID" value="GBRI023743"/>
</dbReference>
<dbReference type="GO" id="GO:0042995">
    <property type="term" value="C:cell projection"/>
    <property type="evidence" value="ECO:0007669"/>
    <property type="project" value="UniProtKB-SubCell"/>
</dbReference>
<keyword evidence="4" id="KW-0597">Phosphoprotein</keyword>
<keyword evidence="6" id="KW-0493">Microtubule</keyword>
<feature type="compositionally biased region" description="Acidic residues" evidence="16">
    <location>
        <begin position="963"/>
        <end position="976"/>
    </location>
</feature>
<comment type="subcellular location">
    <subcellularLocation>
        <location evidence="2">Cell projection</location>
    </subcellularLocation>
    <subcellularLocation>
        <location evidence="1">Cytoplasm</location>
        <location evidence="1">Cytoskeleton</location>
    </subcellularLocation>
</comment>
<name>A0A1A9WLA7_9MUSC</name>
<keyword evidence="5" id="KW-0853">WD repeat</keyword>
<reference evidence="19" key="1">
    <citation type="submission" date="2014-03" db="EMBL/GenBank/DDBJ databases">
        <authorList>
            <person name="Aksoy S."/>
            <person name="Warren W."/>
            <person name="Wilson R.K."/>
        </authorList>
    </citation>
    <scope>NUCLEOTIDE SEQUENCE [LARGE SCALE GENOMIC DNA]</scope>
    <source>
        <strain evidence="19">IAEA</strain>
    </source>
</reference>
<feature type="domain" description="Kinesin motor" evidence="17">
    <location>
        <begin position="455"/>
        <end position="780"/>
    </location>
</feature>
<dbReference type="InterPro" id="IPR001752">
    <property type="entry name" value="Kinesin_motor_dom"/>
</dbReference>
<evidence type="ECO:0000259" key="17">
    <source>
        <dbReference type="PROSITE" id="PS50067"/>
    </source>
</evidence>
<dbReference type="SUPFAM" id="SSF52540">
    <property type="entry name" value="P-loop containing nucleoside triphosphate hydrolases"/>
    <property type="match status" value="1"/>
</dbReference>
<feature type="region of interest" description="Disordered" evidence="16">
    <location>
        <begin position="946"/>
        <end position="976"/>
    </location>
</feature>
<evidence type="ECO:0000256" key="9">
    <source>
        <dbReference type="ARBA" id="ARBA00022840"/>
    </source>
</evidence>
<comment type="similarity">
    <text evidence="14">Belongs to the TRAFAC class myosin-kinesin ATPase superfamily. Kinesin family.</text>
</comment>
<dbReference type="GO" id="GO:0005524">
    <property type="term" value="F:ATP binding"/>
    <property type="evidence" value="ECO:0007669"/>
    <property type="project" value="UniProtKB-UniRule"/>
</dbReference>
<feature type="compositionally biased region" description="Basic and acidic residues" evidence="16">
    <location>
        <begin position="946"/>
        <end position="962"/>
    </location>
</feature>
<organism evidence="18 19">
    <name type="scientific">Glossina brevipalpis</name>
    <dbReference type="NCBI Taxonomy" id="37001"/>
    <lineage>
        <taxon>Eukaryota</taxon>
        <taxon>Metazoa</taxon>
        <taxon>Ecdysozoa</taxon>
        <taxon>Arthropoda</taxon>
        <taxon>Hexapoda</taxon>
        <taxon>Insecta</taxon>
        <taxon>Pterygota</taxon>
        <taxon>Neoptera</taxon>
        <taxon>Endopterygota</taxon>
        <taxon>Diptera</taxon>
        <taxon>Brachycera</taxon>
        <taxon>Muscomorpha</taxon>
        <taxon>Hippoboscoidea</taxon>
        <taxon>Glossinidae</taxon>
        <taxon>Glossina</taxon>
    </lineage>
</organism>
<evidence type="ECO:0000256" key="6">
    <source>
        <dbReference type="ARBA" id="ARBA00022701"/>
    </source>
</evidence>
<keyword evidence="3" id="KW-0963">Cytoplasm</keyword>
<feature type="binding site" evidence="14">
    <location>
        <begin position="517"/>
        <end position="524"/>
    </location>
    <ligand>
        <name>ATP</name>
        <dbReference type="ChEBI" id="CHEBI:30616"/>
    </ligand>
</feature>
<dbReference type="Gene3D" id="3.40.850.10">
    <property type="entry name" value="Kinesin motor domain"/>
    <property type="match status" value="1"/>
</dbReference>
<dbReference type="InterPro" id="IPR019821">
    <property type="entry name" value="Kinesin_motor_CS"/>
</dbReference>
<keyword evidence="9 14" id="KW-0067">ATP-binding</keyword>
<dbReference type="InterPro" id="IPR056533">
    <property type="entry name" value="KIF21A/B_hel_1"/>
</dbReference>
<evidence type="ECO:0000256" key="7">
    <source>
        <dbReference type="ARBA" id="ARBA00022737"/>
    </source>
</evidence>
<dbReference type="CDD" id="cd22248">
    <property type="entry name" value="Rcc_KIF21"/>
    <property type="match status" value="1"/>
</dbReference>
<sequence length="1438" mass="165201">MLEVSASICKSSYKAGAISKGLRSWTCIIKIYTATTASSESRSFANTFFEDILTRPQSEHYDLTDARKIAPNSRKSILTDRNLYKKLDEEEVNKLSKKGTNNIFGQIRCNIAVKNCESALKTVTFGNQTYPNKGRSIHKASQSPNVYFSSDQVNSCRATSESEREFGKRPNLSQNRNFENIPPYSNRVNKEYLEKPSPAKVCRLAGYDENTNPDDYEYDNVICSGRNSSTSVKSHRSRYGQYYLKTDNEIITNNSRPVSSNNVSCDRLVGGKNGSTEYNYKEDEPNTSQSLPATSSHSLLRTTQADTNDYSYSSGRLDLLRHLSEHTSSNSFDDEEINEYELPPSSCRATINNYENYYEEDYQTIPDVFSYDSTNASIRSQDIPSTSCISKPSNTVYLINPLKINPLRQRKKIEYKPKELIFKKDSVCNKRKSLGSCSYQANNMSSDNNEEEECSVRVAIRIRPQNSREIIDMCRICTSITPSEPQINLGPEIYQHCVEQLVEGALRGYNATVLAYGQTGSGKTYTMGTGFDYHLTEEEQGIIPRALFHIFSRIEEIQLQAIDDVADNETVQFNIAVQFIELYNENIIDLLEPYTKGRIHKIQENELGLITVSGATIKPIQNPQEALRYLQQGALARTTASTQMNVQSSRSHAVFTLLIRRLSQNEYDVDDYLTLTSKFHFVDLAGSERLKRTGATGDRAREGISINSGLLALGNCISALGDKSRRATHVPYRDSKLTRLLQDSLGGNSQTLMIACISPSDRDFMETLNTLKYANRAKNIKNKVQLNQDQSSRTIAQLRKEIARLQLELMELKQGKREINTEGKTFMTDTFHENEMLLLDNKRLQQRLKSMNQAINILTERNTQLRLEKEMNNWPSLVETDQSVKTLIQGYISEIEKLQAKLIESEEMYQQLRKNDKGLEAMRNAKFHSIHQDPEDLIKEAKRELEKEKNVEMTRSSNKESNDSDETNDVQEDLEDVNNDIEIKTKLIQQLELSQQRMQLMRQQYEDKLMLLSSQVINTQKERDEVLTFIGSNGDNQNSDKMKKVKAEYEQKINNMQREIKKLHQAQKEHNRQRQEIISQETKLKNLRTQLQELKFNKARLIRKLGEQASKFRIEETQKIREIAQLRKEQRKQENAVRSLQAKVQAKEQVLKRKTEEVTSLRRSQRSIRRNVRPRIEGSHNFDARAARKQWYNMSHVLDRHARNKQMMMQFENELERLMNERDRLTSDLIDVQKRTSTSSNDLDNEEDLIKSNLTYVQESINNTQQALLQFDESKDFNVGGSLTVQNFINEIDNIDEAKYLLERLSTNSVDMLCKVVNLENHLQERIALLKEAQQECLVQQQLLQHFIAQNNLEKITDLFESLSLSVSKSNCIKSSGSQKSLKSNETYDIATDDAYTLSEQNRSSSPELVQDMINKKIRSRTAQPYSMLFGEKDEGPV</sequence>
<dbReference type="PROSITE" id="PS50067">
    <property type="entry name" value="KINESIN_MOTOR_2"/>
    <property type="match status" value="1"/>
</dbReference>
<evidence type="ECO:0000256" key="4">
    <source>
        <dbReference type="ARBA" id="ARBA00022553"/>
    </source>
</evidence>
<keyword evidence="10 15" id="KW-0175">Coiled coil</keyword>
<dbReference type="PRINTS" id="PR00380">
    <property type="entry name" value="KINESINHEAVY"/>
</dbReference>
<feature type="coiled-coil region" evidence="15">
    <location>
        <begin position="788"/>
        <end position="915"/>
    </location>
</feature>
<dbReference type="InterPro" id="IPR027640">
    <property type="entry name" value="Kinesin-like_fam"/>
</dbReference>
<evidence type="ECO:0000256" key="5">
    <source>
        <dbReference type="ARBA" id="ARBA00022574"/>
    </source>
</evidence>
<keyword evidence="19" id="KW-1185">Reference proteome</keyword>
<dbReference type="Pfam" id="PF23204">
    <property type="entry name" value="KIF21A_2nd"/>
    <property type="match status" value="1"/>
</dbReference>
<evidence type="ECO:0000256" key="2">
    <source>
        <dbReference type="ARBA" id="ARBA00004316"/>
    </source>
</evidence>
<dbReference type="Pfam" id="PF00225">
    <property type="entry name" value="Kinesin"/>
    <property type="match status" value="1"/>
</dbReference>